<proteinExistence type="predicted"/>
<reference evidence="1" key="1">
    <citation type="submission" date="2022-03" db="EMBL/GenBank/DDBJ databases">
        <authorList>
            <person name="Sayadi A."/>
        </authorList>
    </citation>
    <scope>NUCLEOTIDE SEQUENCE</scope>
</reference>
<comment type="caution">
    <text evidence="1">The sequence shown here is derived from an EMBL/GenBank/DDBJ whole genome shotgun (WGS) entry which is preliminary data.</text>
</comment>
<organism evidence="1 2">
    <name type="scientific">Acanthoscelides obtectus</name>
    <name type="common">Bean weevil</name>
    <name type="synonym">Bruchus obtectus</name>
    <dbReference type="NCBI Taxonomy" id="200917"/>
    <lineage>
        <taxon>Eukaryota</taxon>
        <taxon>Metazoa</taxon>
        <taxon>Ecdysozoa</taxon>
        <taxon>Arthropoda</taxon>
        <taxon>Hexapoda</taxon>
        <taxon>Insecta</taxon>
        <taxon>Pterygota</taxon>
        <taxon>Neoptera</taxon>
        <taxon>Endopterygota</taxon>
        <taxon>Coleoptera</taxon>
        <taxon>Polyphaga</taxon>
        <taxon>Cucujiformia</taxon>
        <taxon>Chrysomeloidea</taxon>
        <taxon>Chrysomelidae</taxon>
        <taxon>Bruchinae</taxon>
        <taxon>Bruchini</taxon>
        <taxon>Acanthoscelides</taxon>
    </lineage>
</organism>
<keyword evidence="2" id="KW-1185">Reference proteome</keyword>
<dbReference type="OrthoDB" id="6343797at2759"/>
<dbReference type="GO" id="GO:0003676">
    <property type="term" value="F:nucleic acid binding"/>
    <property type="evidence" value="ECO:0007669"/>
    <property type="project" value="InterPro"/>
</dbReference>
<dbReference type="Gene3D" id="3.30.420.10">
    <property type="entry name" value="Ribonuclease H-like superfamily/Ribonuclease H"/>
    <property type="match status" value="1"/>
</dbReference>
<dbReference type="AlphaFoldDB" id="A0A9P0QBV9"/>
<evidence type="ECO:0000313" key="2">
    <source>
        <dbReference type="Proteomes" id="UP001152888"/>
    </source>
</evidence>
<dbReference type="PANTHER" id="PTHR46585">
    <property type="entry name" value="INTEGRASE CORE DOMAIN CONTAINING PROTEIN"/>
    <property type="match status" value="1"/>
</dbReference>
<dbReference type="PANTHER" id="PTHR46585:SF1">
    <property type="entry name" value="CHROMO DOMAIN-CONTAINING PROTEIN"/>
    <property type="match status" value="1"/>
</dbReference>
<protein>
    <recommendedName>
        <fullName evidence="3">Integrase catalytic domain-containing protein</fullName>
    </recommendedName>
</protein>
<evidence type="ECO:0008006" key="3">
    <source>
        <dbReference type="Google" id="ProtNLM"/>
    </source>
</evidence>
<dbReference type="EMBL" id="CAKOFQ010009023">
    <property type="protein sequence ID" value="CAH2016816.1"/>
    <property type="molecule type" value="Genomic_DNA"/>
</dbReference>
<dbReference type="Proteomes" id="UP001152888">
    <property type="component" value="Unassembled WGS sequence"/>
</dbReference>
<gene>
    <name evidence="1" type="ORF">ACAOBT_LOCUS35621</name>
</gene>
<dbReference type="InterPro" id="IPR036397">
    <property type="entry name" value="RNaseH_sf"/>
</dbReference>
<sequence length="256" mass="29845">MHKHGINHFSTYSTKKAATIAERTIRSPKHLLFTEFSVRGSYRWINILADVTDFYNNRKHRTTGERPIAVDFHTRLNVYNHPKVAGKGKLKPGDIVRLSKYKSLFEKGYTSNYSSSVTYMLEDVEGCPIKGCFYEKELRKIKFPNEYLIEKFLQDDDNPEMNIKDLQELEEFLTPEVPDNSNKIKIISDIQIVPPQPNDDSITVHTAVENPILEIPFTEYIITEQKSSYRYHIVIMKFFKDYVDPNKVYCSFIKGS</sequence>
<accession>A0A9P0QBV9</accession>
<evidence type="ECO:0000313" key="1">
    <source>
        <dbReference type="EMBL" id="CAH2016816.1"/>
    </source>
</evidence>
<name>A0A9P0QBV9_ACAOB</name>